<keyword evidence="3 7" id="KW-0863">Zinc-finger</keyword>
<dbReference type="InterPro" id="IPR015967">
    <property type="entry name" value="Rcmb_RecR_Znf"/>
</dbReference>
<dbReference type="Gene3D" id="1.10.8.420">
    <property type="entry name" value="RecR Domain 1"/>
    <property type="match status" value="1"/>
</dbReference>
<dbReference type="PROSITE" id="PS01300">
    <property type="entry name" value="RECR"/>
    <property type="match status" value="1"/>
</dbReference>
<evidence type="ECO:0000313" key="10">
    <source>
        <dbReference type="Proteomes" id="UP000066049"/>
    </source>
</evidence>
<dbReference type="GO" id="GO:0006310">
    <property type="term" value="P:DNA recombination"/>
    <property type="evidence" value="ECO:0007669"/>
    <property type="project" value="UniProtKB-UniRule"/>
</dbReference>
<protein>
    <recommendedName>
        <fullName evidence="7">Recombination protein RecR</fullName>
    </recommendedName>
</protein>
<evidence type="ECO:0000256" key="1">
    <source>
        <dbReference type="ARBA" id="ARBA00022723"/>
    </source>
</evidence>
<evidence type="ECO:0000256" key="2">
    <source>
        <dbReference type="ARBA" id="ARBA00022763"/>
    </source>
</evidence>
<dbReference type="EMBL" id="CP012541">
    <property type="protein sequence ID" value="ALF48187.1"/>
    <property type="molecule type" value="Genomic_DNA"/>
</dbReference>
<dbReference type="GO" id="GO:0003677">
    <property type="term" value="F:DNA binding"/>
    <property type="evidence" value="ECO:0007669"/>
    <property type="project" value="UniProtKB-UniRule"/>
</dbReference>
<comment type="function">
    <text evidence="7">May play a role in DNA repair. It seems to be involved in an RecBC-independent recombinational process of DNA repair. It may act with RecF and RecO.</text>
</comment>
<dbReference type="InterPro" id="IPR000093">
    <property type="entry name" value="DNA_Rcmb_RecR"/>
</dbReference>
<accession>A0A0M5MEM6</accession>
<dbReference type="InterPro" id="IPR023627">
    <property type="entry name" value="Rcmb_RecR"/>
</dbReference>
<evidence type="ECO:0000256" key="6">
    <source>
        <dbReference type="ARBA" id="ARBA00023204"/>
    </source>
</evidence>
<evidence type="ECO:0000256" key="7">
    <source>
        <dbReference type="HAMAP-Rule" id="MF_00017"/>
    </source>
</evidence>
<dbReference type="Pfam" id="PF02132">
    <property type="entry name" value="RecR_ZnF"/>
    <property type="match status" value="1"/>
</dbReference>
<evidence type="ECO:0000259" key="8">
    <source>
        <dbReference type="PROSITE" id="PS50880"/>
    </source>
</evidence>
<dbReference type="PROSITE" id="PS50880">
    <property type="entry name" value="TOPRIM"/>
    <property type="match status" value="1"/>
</dbReference>
<feature type="zinc finger region" description="C4-type" evidence="7">
    <location>
        <begin position="58"/>
        <end position="73"/>
    </location>
</feature>
<name>A0A0M5MEM6_9BACT</name>
<dbReference type="AlphaFoldDB" id="A0A0M5MEM6"/>
<dbReference type="PATRIC" id="fig|199.248.peg.1587"/>
<sequence length="190" mass="21186">MKRGLEKFNELTESFAKLPGVGKKSAARFAYFVCMQDSFAGLRLAQNIEDAVRFIKRCERCGGLSENEICDICSDESRDSEVILLVESPKDILVFEQNGIYNGLYFVLDEINEDAIERLRSAIKQNGSKEVVFAFTPGLNSDALMLYVEDKLGMSEISFSKIAQGVPTGVNLENVDMLSLLKAYESRTKA</sequence>
<dbReference type="HAMAP" id="MF_00017">
    <property type="entry name" value="RecR"/>
    <property type="match status" value="1"/>
</dbReference>
<reference evidence="10" key="1">
    <citation type="submission" date="2015-08" db="EMBL/GenBank/DDBJ databases">
        <title>Comparative genomics of the Campylobacter concisus group.</title>
        <authorList>
            <person name="Miller W.G."/>
            <person name="Yee E."/>
            <person name="Chapman M.H."/>
            <person name="Huynh S."/>
            <person name="Bono J.L."/>
            <person name="On S.L.W."/>
            <person name="St Leger J."/>
            <person name="Foster G."/>
            <person name="Parker C.T."/>
        </authorList>
    </citation>
    <scope>NUCLEOTIDE SEQUENCE [LARGE SCALE GENOMIC DNA]</scope>
    <source>
        <strain evidence="10">ATCC 33237</strain>
    </source>
</reference>
<dbReference type="GO" id="GO:0008270">
    <property type="term" value="F:zinc ion binding"/>
    <property type="evidence" value="ECO:0007669"/>
    <property type="project" value="UniProtKB-KW"/>
</dbReference>
<comment type="similarity">
    <text evidence="7">Belongs to the RecR family.</text>
</comment>
<dbReference type="PANTHER" id="PTHR30446:SF0">
    <property type="entry name" value="RECOMBINATION PROTEIN RECR"/>
    <property type="match status" value="1"/>
</dbReference>
<dbReference type="PANTHER" id="PTHR30446">
    <property type="entry name" value="RECOMBINATION PROTEIN RECR"/>
    <property type="match status" value="1"/>
</dbReference>
<dbReference type="GeneID" id="28663216"/>
<dbReference type="GO" id="GO:0006281">
    <property type="term" value="P:DNA repair"/>
    <property type="evidence" value="ECO:0007669"/>
    <property type="project" value="UniProtKB-UniRule"/>
</dbReference>
<dbReference type="Gene3D" id="3.40.1360.10">
    <property type="match status" value="1"/>
</dbReference>
<dbReference type="NCBIfam" id="TIGR00615">
    <property type="entry name" value="recR"/>
    <property type="match status" value="1"/>
</dbReference>
<feature type="domain" description="Toprim" evidence="8">
    <location>
        <begin position="81"/>
        <end position="167"/>
    </location>
</feature>
<gene>
    <name evidence="7 9" type="primary">recR</name>
    <name evidence="9" type="ORF">CCON33237_1538</name>
</gene>
<dbReference type="RefSeq" id="WP_002942587.1">
    <property type="nucleotide sequence ID" value="NZ_CABMKQ010000040.1"/>
</dbReference>
<keyword evidence="6 7" id="KW-0234">DNA repair</keyword>
<dbReference type="Pfam" id="PF21176">
    <property type="entry name" value="RecR_HhH"/>
    <property type="match status" value="1"/>
</dbReference>
<organism evidence="9 10">
    <name type="scientific">Campylobacter concisus</name>
    <dbReference type="NCBI Taxonomy" id="199"/>
    <lineage>
        <taxon>Bacteria</taxon>
        <taxon>Pseudomonadati</taxon>
        <taxon>Campylobacterota</taxon>
        <taxon>Epsilonproteobacteria</taxon>
        <taxon>Campylobacterales</taxon>
        <taxon>Campylobacteraceae</taxon>
        <taxon>Campylobacter</taxon>
    </lineage>
</organism>
<dbReference type="SUPFAM" id="SSF111304">
    <property type="entry name" value="Recombination protein RecR"/>
    <property type="match status" value="1"/>
</dbReference>
<evidence type="ECO:0000256" key="5">
    <source>
        <dbReference type="ARBA" id="ARBA00023172"/>
    </source>
</evidence>
<dbReference type="InterPro" id="IPR006171">
    <property type="entry name" value="TOPRIM_dom"/>
</dbReference>
<evidence type="ECO:0000313" key="9">
    <source>
        <dbReference type="EMBL" id="ALF48187.1"/>
    </source>
</evidence>
<evidence type="ECO:0000256" key="3">
    <source>
        <dbReference type="ARBA" id="ARBA00022771"/>
    </source>
</evidence>
<proteinExistence type="inferred from homology"/>
<keyword evidence="4 7" id="KW-0862">Zinc</keyword>
<evidence type="ECO:0000256" key="4">
    <source>
        <dbReference type="ARBA" id="ARBA00022833"/>
    </source>
</evidence>
<keyword evidence="1 7" id="KW-0479">Metal-binding</keyword>
<keyword evidence="5 7" id="KW-0233">DNA recombination</keyword>
<dbReference type="KEGG" id="ccoc:CCON33237_1538"/>
<dbReference type="Proteomes" id="UP000066049">
    <property type="component" value="Chromosome"/>
</dbReference>
<keyword evidence="2 7" id="KW-0227">DNA damage</keyword>